<reference evidence="2 3" key="1">
    <citation type="journal article" date="2011" name="J. Bacteriol.">
        <title>Genome sequence of the algicidal bacterium Kordia algicida OT-1.</title>
        <authorList>
            <person name="Lee H.S."/>
            <person name="Kang S.G."/>
            <person name="Kwon K.K."/>
            <person name="Lee J.H."/>
            <person name="Kim S.J."/>
        </authorList>
    </citation>
    <scope>NUCLEOTIDE SEQUENCE [LARGE SCALE GENOMIC DNA]</scope>
    <source>
        <strain evidence="2 3">OT-1</strain>
    </source>
</reference>
<evidence type="ECO:0000256" key="1">
    <source>
        <dbReference type="SAM" id="Phobius"/>
    </source>
</evidence>
<feature type="transmembrane region" description="Helical" evidence="1">
    <location>
        <begin position="132"/>
        <end position="152"/>
    </location>
</feature>
<dbReference type="EMBL" id="ABIB01000001">
    <property type="protein sequence ID" value="EDP97887.1"/>
    <property type="molecule type" value="Genomic_DNA"/>
</dbReference>
<feature type="transmembrane region" description="Helical" evidence="1">
    <location>
        <begin position="204"/>
        <end position="223"/>
    </location>
</feature>
<keyword evidence="1" id="KW-0812">Transmembrane</keyword>
<keyword evidence="1" id="KW-1133">Transmembrane helix</keyword>
<feature type="transmembrane region" description="Helical" evidence="1">
    <location>
        <begin position="159"/>
        <end position="178"/>
    </location>
</feature>
<dbReference type="STRING" id="391587.KAOT1_11757"/>
<keyword evidence="3" id="KW-1185">Reference proteome</keyword>
<gene>
    <name evidence="2" type="ORF">KAOT1_11757</name>
</gene>
<accession>A9DIF0</accession>
<feature type="transmembrane region" description="Helical" evidence="1">
    <location>
        <begin position="36"/>
        <end position="54"/>
    </location>
</feature>
<feature type="transmembrane region" description="Helical" evidence="1">
    <location>
        <begin position="7"/>
        <end position="24"/>
    </location>
</feature>
<proteinExistence type="predicted"/>
<protein>
    <submittedName>
        <fullName evidence="2">Uncharacterized protein</fullName>
    </submittedName>
</protein>
<evidence type="ECO:0000313" key="3">
    <source>
        <dbReference type="Proteomes" id="UP000002945"/>
    </source>
</evidence>
<dbReference type="Proteomes" id="UP000002945">
    <property type="component" value="Unassembled WGS sequence"/>
</dbReference>
<dbReference type="HOGENOM" id="CLU_955348_0_0_10"/>
<comment type="caution">
    <text evidence="2">The sequence shown here is derived from an EMBL/GenBank/DDBJ whole genome shotgun (WGS) entry which is preliminary data.</text>
</comment>
<organism evidence="2 3">
    <name type="scientific">Kordia algicida OT-1</name>
    <dbReference type="NCBI Taxonomy" id="391587"/>
    <lineage>
        <taxon>Bacteria</taxon>
        <taxon>Pseudomonadati</taxon>
        <taxon>Bacteroidota</taxon>
        <taxon>Flavobacteriia</taxon>
        <taxon>Flavobacteriales</taxon>
        <taxon>Flavobacteriaceae</taxon>
        <taxon>Kordia</taxon>
    </lineage>
</organism>
<name>A9DIF0_9FLAO</name>
<evidence type="ECO:0000313" key="2">
    <source>
        <dbReference type="EMBL" id="EDP97887.1"/>
    </source>
</evidence>
<sequence length="296" mass="34119">MYRHIDEFGVIPILGFLLIIGLFIGLSETLFDKLSYASYIYSGIGLFLSLKLGYKKRTTFLKKCFPLETFWKVRMIENSLFILPFSSFLCYQQAFWEAISIHILAIIFSFWNDLSVRSITIPTPFGKRPFEFIIGFRNTFWLLPLLYGLTCISVSVKNYNLGIFSLIILFICCMSFYAKPEPLYYIWIHSKSPKEFLADKIKTALLYSSFLVLPIAIGLSAFFSFEELQITLLFIILGYALIVLTILGKYSNYPSQVPIMQMLAALVCLIFPPLLIIILPLFYKRAIKNLNSFLTC</sequence>
<dbReference type="eggNOG" id="ENOG502ZDA3">
    <property type="taxonomic scope" value="Bacteria"/>
</dbReference>
<feature type="transmembrane region" description="Helical" evidence="1">
    <location>
        <begin position="94"/>
        <end position="112"/>
    </location>
</feature>
<keyword evidence="1" id="KW-0472">Membrane</keyword>
<feature type="transmembrane region" description="Helical" evidence="1">
    <location>
        <begin position="230"/>
        <end position="247"/>
    </location>
</feature>
<dbReference type="AlphaFoldDB" id="A9DIF0"/>
<feature type="transmembrane region" description="Helical" evidence="1">
    <location>
        <begin position="259"/>
        <end position="283"/>
    </location>
</feature>